<protein>
    <submittedName>
        <fullName evidence="1">Uncharacterized protein</fullName>
    </submittedName>
</protein>
<keyword evidence="2" id="KW-1185">Reference proteome</keyword>
<organism evidence="1 2">
    <name type="scientific">Araneus ventricosus</name>
    <name type="common">Orbweaver spider</name>
    <name type="synonym">Epeira ventricosa</name>
    <dbReference type="NCBI Taxonomy" id="182803"/>
    <lineage>
        <taxon>Eukaryota</taxon>
        <taxon>Metazoa</taxon>
        <taxon>Ecdysozoa</taxon>
        <taxon>Arthropoda</taxon>
        <taxon>Chelicerata</taxon>
        <taxon>Arachnida</taxon>
        <taxon>Araneae</taxon>
        <taxon>Araneomorphae</taxon>
        <taxon>Entelegynae</taxon>
        <taxon>Araneoidea</taxon>
        <taxon>Araneidae</taxon>
        <taxon>Araneus</taxon>
    </lineage>
</organism>
<accession>A0A4Y2VAN2</accession>
<proteinExistence type="predicted"/>
<sequence length="80" mass="8900">MSHCVSVSAASEPARLFNYGTIHRTFRKHLVFSRKNPKPKRSGWCLPLTTGAKEESRDFHCPTHATGSPVPVFHDLPAVT</sequence>
<evidence type="ECO:0000313" key="1">
    <source>
        <dbReference type="EMBL" id="GBO21628.1"/>
    </source>
</evidence>
<name>A0A4Y2VAN2_ARAVE</name>
<dbReference type="AlphaFoldDB" id="A0A4Y2VAN2"/>
<dbReference type="Proteomes" id="UP000499080">
    <property type="component" value="Unassembled WGS sequence"/>
</dbReference>
<dbReference type="EMBL" id="BGPR01044788">
    <property type="protein sequence ID" value="GBO21628.1"/>
    <property type="molecule type" value="Genomic_DNA"/>
</dbReference>
<evidence type="ECO:0000313" key="2">
    <source>
        <dbReference type="Proteomes" id="UP000499080"/>
    </source>
</evidence>
<gene>
    <name evidence="1" type="ORF">AVEN_91462_1</name>
</gene>
<comment type="caution">
    <text evidence="1">The sequence shown here is derived from an EMBL/GenBank/DDBJ whole genome shotgun (WGS) entry which is preliminary data.</text>
</comment>
<reference evidence="1 2" key="1">
    <citation type="journal article" date="2019" name="Sci. Rep.">
        <title>Orb-weaving spider Araneus ventricosus genome elucidates the spidroin gene catalogue.</title>
        <authorList>
            <person name="Kono N."/>
            <person name="Nakamura H."/>
            <person name="Ohtoshi R."/>
            <person name="Moran D.A.P."/>
            <person name="Shinohara A."/>
            <person name="Yoshida Y."/>
            <person name="Fujiwara M."/>
            <person name="Mori M."/>
            <person name="Tomita M."/>
            <person name="Arakawa K."/>
        </authorList>
    </citation>
    <scope>NUCLEOTIDE SEQUENCE [LARGE SCALE GENOMIC DNA]</scope>
</reference>